<sequence>MAERRGNRQLAALIEEAGFSHTGLARRVDQVGAEHGLDLRYDKTSVTRWLRGQQPRGAAPAIIAEVFSRRLGRRVSPQDLGFGDSPHVYAGLEFAASAAEAVDIASTLWRRDVDNRSALGRVGFVPAGLVVPSRDWLIGPGEETVATLREERAGSAGGQGRGQPAGGSAAGGSVAGGTGAAPDTTARDGRGLIPRQLGPATAHPPGPGTAGRPATPRTPGTRPPGTRAPAHRQAGGLPAVPGTAGAPGAPAGGAPGAAGAPSGVAGSGGAGGAGIVAITGDGGLRLWAPDAPPGRIGAADVAAVRTVADALRALDAAHGGGHARQAAVRYLESEAEPLLRSRYDEATGRQLFAAVAELVRLAGWTSFDIGAHGLAQRYLVQALRLSQAGADRLLGAYILVGMSRQAVHLGHGREAVQLARVARQGVAGQAPPRVMALIHAVEARGHGLLGDPRACAAELVRAEHALQRAQPGDETPPWAAFMDEAQLTDEFAHCHRDLEQYAAAARWAQESLRLRRPEYARSRMFCSAVLATARLGLGEVDEACAIGREAVRAAAALRSVRAADYAREFLRRLAPHRAAPAVRALDRELGAAVPS</sequence>
<evidence type="ECO:0008006" key="4">
    <source>
        <dbReference type="Google" id="ProtNLM"/>
    </source>
</evidence>
<dbReference type="AlphaFoldDB" id="A0A852ZYU0"/>
<protein>
    <recommendedName>
        <fullName evidence="4">Sporulation protein</fullName>
    </recommendedName>
</protein>
<dbReference type="RefSeq" id="WP_179815484.1">
    <property type="nucleotide sequence ID" value="NZ_JACBZD010000001.1"/>
</dbReference>
<feature type="compositionally biased region" description="Low complexity" evidence="1">
    <location>
        <begin position="210"/>
        <end position="249"/>
    </location>
</feature>
<evidence type="ECO:0000313" key="3">
    <source>
        <dbReference type="Proteomes" id="UP000567795"/>
    </source>
</evidence>
<comment type="caution">
    <text evidence="2">The sequence shown here is derived from an EMBL/GenBank/DDBJ whole genome shotgun (WGS) entry which is preliminary data.</text>
</comment>
<feature type="compositionally biased region" description="Gly residues" evidence="1">
    <location>
        <begin position="155"/>
        <end position="179"/>
    </location>
</feature>
<dbReference type="EMBL" id="JACBZD010000001">
    <property type="protein sequence ID" value="NYI06987.1"/>
    <property type="molecule type" value="Genomic_DNA"/>
</dbReference>
<organism evidence="2 3">
    <name type="scientific">Allostreptomyces psammosilenae</name>
    <dbReference type="NCBI Taxonomy" id="1892865"/>
    <lineage>
        <taxon>Bacteria</taxon>
        <taxon>Bacillati</taxon>
        <taxon>Actinomycetota</taxon>
        <taxon>Actinomycetes</taxon>
        <taxon>Kitasatosporales</taxon>
        <taxon>Streptomycetaceae</taxon>
        <taxon>Allostreptomyces</taxon>
    </lineage>
</organism>
<accession>A0A852ZYU0</accession>
<dbReference type="Proteomes" id="UP000567795">
    <property type="component" value="Unassembled WGS sequence"/>
</dbReference>
<reference evidence="2 3" key="1">
    <citation type="submission" date="2020-07" db="EMBL/GenBank/DDBJ databases">
        <title>Sequencing the genomes of 1000 actinobacteria strains.</title>
        <authorList>
            <person name="Klenk H.-P."/>
        </authorList>
    </citation>
    <scope>NUCLEOTIDE SEQUENCE [LARGE SCALE GENOMIC DNA]</scope>
    <source>
        <strain evidence="2 3">DSM 42178</strain>
    </source>
</reference>
<proteinExistence type="predicted"/>
<gene>
    <name evidence="2" type="ORF">FHU37_003930</name>
</gene>
<feature type="region of interest" description="Disordered" evidence="1">
    <location>
        <begin position="152"/>
        <end position="268"/>
    </location>
</feature>
<evidence type="ECO:0000256" key="1">
    <source>
        <dbReference type="SAM" id="MobiDB-lite"/>
    </source>
</evidence>
<name>A0A852ZYU0_9ACTN</name>
<keyword evidence="3" id="KW-1185">Reference proteome</keyword>
<evidence type="ECO:0000313" key="2">
    <source>
        <dbReference type="EMBL" id="NYI06987.1"/>
    </source>
</evidence>